<gene>
    <name evidence="1" type="ORF">TTHERM_00723430</name>
</gene>
<reference evidence="2" key="1">
    <citation type="journal article" date="2006" name="PLoS Biol.">
        <title>Macronuclear genome sequence of the ciliate Tetrahymena thermophila, a model eukaryote.</title>
        <authorList>
            <person name="Eisen J.A."/>
            <person name="Coyne R.S."/>
            <person name="Wu M."/>
            <person name="Wu D."/>
            <person name="Thiagarajan M."/>
            <person name="Wortman J.R."/>
            <person name="Badger J.H."/>
            <person name="Ren Q."/>
            <person name="Amedeo P."/>
            <person name="Jones K.M."/>
            <person name="Tallon L.J."/>
            <person name="Delcher A.L."/>
            <person name="Salzberg S.L."/>
            <person name="Silva J.C."/>
            <person name="Haas B.J."/>
            <person name="Majoros W.H."/>
            <person name="Farzad M."/>
            <person name="Carlton J.M."/>
            <person name="Smith R.K. Jr."/>
            <person name="Garg J."/>
            <person name="Pearlman R.E."/>
            <person name="Karrer K.M."/>
            <person name="Sun L."/>
            <person name="Manning G."/>
            <person name="Elde N.C."/>
            <person name="Turkewitz A.P."/>
            <person name="Asai D.J."/>
            <person name="Wilkes D.E."/>
            <person name="Wang Y."/>
            <person name="Cai H."/>
            <person name="Collins K."/>
            <person name="Stewart B.A."/>
            <person name="Lee S.R."/>
            <person name="Wilamowska K."/>
            <person name="Weinberg Z."/>
            <person name="Ruzzo W.L."/>
            <person name="Wloga D."/>
            <person name="Gaertig J."/>
            <person name="Frankel J."/>
            <person name="Tsao C.-C."/>
            <person name="Gorovsky M.A."/>
            <person name="Keeling P.J."/>
            <person name="Waller R.F."/>
            <person name="Patron N.J."/>
            <person name="Cherry J.M."/>
            <person name="Stover N.A."/>
            <person name="Krieger C.J."/>
            <person name="del Toro C."/>
            <person name="Ryder H.F."/>
            <person name="Williamson S.C."/>
            <person name="Barbeau R.A."/>
            <person name="Hamilton E.P."/>
            <person name="Orias E."/>
        </authorList>
    </citation>
    <scope>NUCLEOTIDE SEQUENCE [LARGE SCALE GENOMIC DNA]</scope>
    <source>
        <strain evidence="2">SB210</strain>
    </source>
</reference>
<dbReference type="KEGG" id="tet:TTHERM_00723430"/>
<keyword evidence="2" id="KW-1185">Reference proteome</keyword>
<accession>I7LT33</accession>
<dbReference type="AlphaFoldDB" id="I7LT33"/>
<dbReference type="GeneID" id="7840372"/>
<evidence type="ECO:0000313" key="1">
    <source>
        <dbReference type="EMBL" id="EAR84158.1"/>
    </source>
</evidence>
<proteinExistence type="predicted"/>
<protein>
    <submittedName>
        <fullName evidence="1">Uncharacterized protein</fullName>
    </submittedName>
</protein>
<dbReference type="HOGENOM" id="CLU_582043_0_0_1"/>
<dbReference type="RefSeq" id="XP_001031821.1">
    <property type="nucleotide sequence ID" value="XM_001031821.1"/>
</dbReference>
<sequence length="470" mass="56133">MEMMEDDDYYSDSNGMVHCGYHIDKKARYINISQICDVSDRLVCQECYLFLKMHSKMFDCSSFVDIDDIFDENYQFHGLKGITKQLDQLNNLEKVQMKYMNDIEMFYENIKREFVEQVDQCKKKILSLFTIQLDQQNIFKEQLEQLLRFDSFRYFVRTMSTHPLQCEDIEQFLQEQFKISQTLDEITQNYIYSPEMIQFFAQIEQLKKVSKTNKLKDLINDLQLQQSCNTFFSRNNNYQFTNRQLVEQIHHIDSKLQIQHSRKDSLDEQLQFIEKQKQSVMEIQSESFEDCDMFFLPSIVENRNIQQDRQNIIKQNHNRSSTGFLQQIIIPKQVKYQLFSSSPLINSYTYEFGVEFLNQPQNECSIDIVQEKKKNKSDFKYIINKKHDLNIESSFQDIFNSCNSLIPGQVTQFNIRVNISKKTMLIYNQSYKKNIELTNLNNHTNYRLSLTFTEQSQVVQIRLTGVKLVF</sequence>
<dbReference type="InParanoid" id="I7LT33"/>
<organism evidence="1 2">
    <name type="scientific">Tetrahymena thermophila (strain SB210)</name>
    <dbReference type="NCBI Taxonomy" id="312017"/>
    <lineage>
        <taxon>Eukaryota</taxon>
        <taxon>Sar</taxon>
        <taxon>Alveolata</taxon>
        <taxon>Ciliophora</taxon>
        <taxon>Intramacronucleata</taxon>
        <taxon>Oligohymenophorea</taxon>
        <taxon>Hymenostomatida</taxon>
        <taxon>Tetrahymenina</taxon>
        <taxon>Tetrahymenidae</taxon>
        <taxon>Tetrahymena</taxon>
    </lineage>
</organism>
<dbReference type="Proteomes" id="UP000009168">
    <property type="component" value="Unassembled WGS sequence"/>
</dbReference>
<evidence type="ECO:0000313" key="2">
    <source>
        <dbReference type="Proteomes" id="UP000009168"/>
    </source>
</evidence>
<name>I7LT33_TETTS</name>
<dbReference type="EMBL" id="GG662432">
    <property type="protein sequence ID" value="EAR84158.1"/>
    <property type="molecule type" value="Genomic_DNA"/>
</dbReference>